<evidence type="ECO:0000259" key="2">
    <source>
        <dbReference type="PROSITE" id="PS50830"/>
    </source>
</evidence>
<dbReference type="AlphaFoldDB" id="R7QIY4"/>
<feature type="compositionally biased region" description="Basic and acidic residues" evidence="1">
    <location>
        <begin position="346"/>
        <end position="356"/>
    </location>
</feature>
<keyword evidence="4" id="KW-1185">Reference proteome</keyword>
<dbReference type="OrthoDB" id="2580841at2759"/>
<dbReference type="Proteomes" id="UP000012073">
    <property type="component" value="Unassembled WGS sequence"/>
</dbReference>
<dbReference type="InterPro" id="IPR035437">
    <property type="entry name" value="SNase_OB-fold_sf"/>
</dbReference>
<feature type="domain" description="TNase-like" evidence="2">
    <location>
        <begin position="24"/>
        <end position="163"/>
    </location>
</feature>
<dbReference type="Pfam" id="PF00565">
    <property type="entry name" value="SNase"/>
    <property type="match status" value="1"/>
</dbReference>
<evidence type="ECO:0000256" key="1">
    <source>
        <dbReference type="SAM" id="MobiDB-lite"/>
    </source>
</evidence>
<gene>
    <name evidence="3" type="ORF">CHC_T00001044001</name>
</gene>
<dbReference type="GeneID" id="17326079"/>
<dbReference type="Gramene" id="CDF38467">
    <property type="protein sequence ID" value="CDF38467"/>
    <property type="gene ID" value="CHC_T00001044001"/>
</dbReference>
<dbReference type="RefSeq" id="XP_005718360.1">
    <property type="nucleotide sequence ID" value="XM_005718303.1"/>
</dbReference>
<protein>
    <recommendedName>
        <fullName evidence="2">TNase-like domain-containing protein</fullName>
    </recommendedName>
</protein>
<dbReference type="SUPFAM" id="SSF50199">
    <property type="entry name" value="Staphylococcal nuclease"/>
    <property type="match status" value="1"/>
</dbReference>
<feature type="region of interest" description="Disordered" evidence="1">
    <location>
        <begin position="330"/>
        <end position="366"/>
    </location>
</feature>
<sequence>MPQNDNGAPPKVQGTYVRVRKSLVVDGDTVRAYPPNSEKAESLRILSLDTEESFKFGSKPSTPWGKAAKDYAKQFFSDQDEIIIEFPGNESVEECLVKYRGAFGRLLVWIHRLDGVEYSEHMIRLGYSPYYNKYGNAEFEAHHRRFMLAERDAQMIAIGVWDQQRVNGRVIRDYAKLCTWWSLRAGIIDRYRANRKSGVVVYNTRKDFQKLREEAEKRTSVTIFTEIRDVRRSSSEEGNVSATASIGTDDRPVQIYVPDADSKVGEQILELFRTRYIGTEYSPRRGYCYLRGELTTAGNGVRMTVERTFDVMDELWMADEMYAVSTVVQQVETRQESNGSKRRKTDTKDSAENPSEKKRRVTSGAGRVRISKLLPNPVGIDRGNETVTLVATGGEVNLRGWLLRTKSGARSSLEGSVTQEGKTINLSGNLRLANTGGTVMLIDAAGVEVHEVSYNKADATEGAEIRFN</sequence>
<name>R7QIY4_CHOCR</name>
<dbReference type="Gene3D" id="2.40.50.90">
    <property type="match status" value="1"/>
</dbReference>
<organism evidence="3 4">
    <name type="scientific">Chondrus crispus</name>
    <name type="common">Carrageen Irish moss</name>
    <name type="synonym">Polymorpha crispa</name>
    <dbReference type="NCBI Taxonomy" id="2769"/>
    <lineage>
        <taxon>Eukaryota</taxon>
        <taxon>Rhodophyta</taxon>
        <taxon>Florideophyceae</taxon>
        <taxon>Rhodymeniophycidae</taxon>
        <taxon>Gigartinales</taxon>
        <taxon>Gigartinaceae</taxon>
        <taxon>Chondrus</taxon>
    </lineage>
</organism>
<evidence type="ECO:0000313" key="3">
    <source>
        <dbReference type="EMBL" id="CDF38467.1"/>
    </source>
</evidence>
<reference evidence="4" key="1">
    <citation type="journal article" date="2013" name="Proc. Natl. Acad. Sci. U.S.A.">
        <title>Genome structure and metabolic features in the red seaweed Chondrus crispus shed light on evolution of the Archaeplastida.</title>
        <authorList>
            <person name="Collen J."/>
            <person name="Porcel B."/>
            <person name="Carre W."/>
            <person name="Ball S.G."/>
            <person name="Chaparro C."/>
            <person name="Tonon T."/>
            <person name="Barbeyron T."/>
            <person name="Michel G."/>
            <person name="Noel B."/>
            <person name="Valentin K."/>
            <person name="Elias M."/>
            <person name="Artiguenave F."/>
            <person name="Arun A."/>
            <person name="Aury J.M."/>
            <person name="Barbosa-Neto J.F."/>
            <person name="Bothwell J.H."/>
            <person name="Bouget F.Y."/>
            <person name="Brillet L."/>
            <person name="Cabello-Hurtado F."/>
            <person name="Capella-Gutierrez S."/>
            <person name="Charrier B."/>
            <person name="Cladiere L."/>
            <person name="Cock J.M."/>
            <person name="Coelho S.M."/>
            <person name="Colleoni C."/>
            <person name="Czjzek M."/>
            <person name="Da Silva C."/>
            <person name="Delage L."/>
            <person name="Denoeud F."/>
            <person name="Deschamps P."/>
            <person name="Dittami S.M."/>
            <person name="Gabaldon T."/>
            <person name="Gachon C.M."/>
            <person name="Groisillier A."/>
            <person name="Herve C."/>
            <person name="Jabbari K."/>
            <person name="Katinka M."/>
            <person name="Kloareg B."/>
            <person name="Kowalczyk N."/>
            <person name="Labadie K."/>
            <person name="Leblanc C."/>
            <person name="Lopez P.J."/>
            <person name="McLachlan D.H."/>
            <person name="Meslet-Cladiere L."/>
            <person name="Moustafa A."/>
            <person name="Nehr Z."/>
            <person name="Nyvall Collen P."/>
            <person name="Panaud O."/>
            <person name="Partensky F."/>
            <person name="Poulain J."/>
            <person name="Rensing S.A."/>
            <person name="Rousvoal S."/>
            <person name="Samson G."/>
            <person name="Symeonidi A."/>
            <person name="Weissenbach J."/>
            <person name="Zambounis A."/>
            <person name="Wincker P."/>
            <person name="Boyen C."/>
        </authorList>
    </citation>
    <scope>NUCLEOTIDE SEQUENCE [LARGE SCALE GENOMIC DNA]</scope>
    <source>
        <strain evidence="4">cv. Stackhouse</strain>
    </source>
</reference>
<proteinExistence type="predicted"/>
<dbReference type="InterPro" id="IPR016071">
    <property type="entry name" value="Staphylococal_nuclease_OB-fold"/>
</dbReference>
<dbReference type="KEGG" id="ccp:CHC_T00001044001"/>
<dbReference type="PROSITE" id="PS50830">
    <property type="entry name" value="TNASE_3"/>
    <property type="match status" value="1"/>
</dbReference>
<accession>R7QIY4</accession>
<dbReference type="PhylomeDB" id="R7QIY4"/>
<dbReference type="EMBL" id="HG001933">
    <property type="protein sequence ID" value="CDF38467.1"/>
    <property type="molecule type" value="Genomic_DNA"/>
</dbReference>
<evidence type="ECO:0000313" key="4">
    <source>
        <dbReference type="Proteomes" id="UP000012073"/>
    </source>
</evidence>